<dbReference type="RefSeq" id="WP_013822500.1">
    <property type="nucleotide sequence ID" value="NC_015573.1"/>
</dbReference>
<reference evidence="2" key="1">
    <citation type="submission" date="2011-05" db="EMBL/GenBank/DDBJ databases">
        <title>Complete sequence of Desulfotomaculum kuznetsovii DSM 6115.</title>
        <authorList>
            <person name="Lucas S."/>
            <person name="Han J."/>
            <person name="Lapidus A."/>
            <person name="Cheng J.-F."/>
            <person name="Goodwin L."/>
            <person name="Pitluck S."/>
            <person name="Peters L."/>
            <person name="Mikhailova N."/>
            <person name="Lu M."/>
            <person name="Saunders E."/>
            <person name="Han C."/>
            <person name="Tapia R."/>
            <person name="Land M."/>
            <person name="Hauser L."/>
            <person name="Kyrpides N."/>
            <person name="Ivanova N."/>
            <person name="Pagani I."/>
            <person name="Nazina T."/>
            <person name="Ivanova A."/>
            <person name="Parshina S."/>
            <person name="Kuever J."/>
            <person name="Muyzer G."/>
            <person name="Plugge C."/>
            <person name="Stams A."/>
            <person name="Woyke T."/>
        </authorList>
    </citation>
    <scope>NUCLEOTIDE SEQUENCE [LARGE SCALE GENOMIC DNA]</scope>
    <source>
        <strain evidence="2">DSM 6115 / VKM B-1805 / 17</strain>
    </source>
</reference>
<dbReference type="KEGG" id="dku:Desku_1402"/>
<evidence type="ECO:0000313" key="1">
    <source>
        <dbReference type="EMBL" id="AEG14985.1"/>
    </source>
</evidence>
<name>A0AAU8PAK8_DESK7</name>
<accession>A0AAU8PAK8</accession>
<gene>
    <name evidence="1" type="ordered locus">Desku_1402</name>
</gene>
<organism evidence="1 2">
    <name type="scientific">Desulfofundulus kuznetsovii (strain DSM 6115 / VKM B-1805 / 17)</name>
    <name type="common">Desulfotomaculum kuznetsovii</name>
    <dbReference type="NCBI Taxonomy" id="760568"/>
    <lineage>
        <taxon>Bacteria</taxon>
        <taxon>Bacillati</taxon>
        <taxon>Bacillota</taxon>
        <taxon>Clostridia</taxon>
        <taxon>Eubacteriales</taxon>
        <taxon>Peptococcaceae</taxon>
        <taxon>Desulfofundulus</taxon>
    </lineage>
</organism>
<evidence type="ECO:0000313" key="2">
    <source>
        <dbReference type="Proteomes" id="UP000009229"/>
    </source>
</evidence>
<keyword evidence="2" id="KW-1185">Reference proteome</keyword>
<dbReference type="EMBL" id="CP002770">
    <property type="protein sequence ID" value="AEG14985.1"/>
    <property type="molecule type" value="Genomic_DNA"/>
</dbReference>
<dbReference type="AlphaFoldDB" id="A0AAU8PAK8"/>
<proteinExistence type="predicted"/>
<dbReference type="Proteomes" id="UP000009229">
    <property type="component" value="Chromosome"/>
</dbReference>
<sequence>MKIVPHPVVFLNKAESDDRERAKEELKVIISSEPGSILNLYTFWYRQTRLSSIRAALEEFFQGVATGEN</sequence>
<protein>
    <submittedName>
        <fullName evidence="1">Uncharacterized protein</fullName>
    </submittedName>
</protein>